<dbReference type="CDD" id="cd05379">
    <property type="entry name" value="CAP_bacterial"/>
    <property type="match status" value="1"/>
</dbReference>
<keyword evidence="4" id="KW-1185">Reference proteome</keyword>
<organism evidence="3 4">
    <name type="scientific">Lacinutrix venerupis</name>
    <dbReference type="NCBI Taxonomy" id="1486034"/>
    <lineage>
        <taxon>Bacteria</taxon>
        <taxon>Pseudomonadati</taxon>
        <taxon>Bacteroidota</taxon>
        <taxon>Flavobacteriia</taxon>
        <taxon>Flavobacteriales</taxon>
        <taxon>Flavobacteriaceae</taxon>
        <taxon>Lacinutrix</taxon>
    </lineage>
</organism>
<sequence>MKKLIIITALLSAFLTSCSTEEENINTENYSIENIEIEYSTLDIEIVQLLNDYRLSQGLNPLNILNVASKEANNHSLYMANQGEPSHDFFYLRSQNLQTAVNAKDVSENVAYGYTNAQSLVNAWINSEGHRNNIVNPLFTEIGIATKQDKNGKNYYTNIFVKL</sequence>
<protein>
    <recommendedName>
        <fullName evidence="2">SCP domain-containing protein</fullName>
    </recommendedName>
</protein>
<name>A0AAC9LN04_9FLAO</name>
<accession>A0AAC9LN04</accession>
<evidence type="ECO:0000313" key="3">
    <source>
        <dbReference type="EMBL" id="APX99611.1"/>
    </source>
</evidence>
<dbReference type="SUPFAM" id="SSF55797">
    <property type="entry name" value="PR-1-like"/>
    <property type="match status" value="1"/>
</dbReference>
<dbReference type="Proteomes" id="UP000187506">
    <property type="component" value="Chromosome"/>
</dbReference>
<dbReference type="Gene3D" id="3.40.33.10">
    <property type="entry name" value="CAP"/>
    <property type="match status" value="1"/>
</dbReference>
<keyword evidence="1" id="KW-0732">Signal</keyword>
<dbReference type="RefSeq" id="WP_076732240.1">
    <property type="nucleotide sequence ID" value="NZ_CP019352.1"/>
</dbReference>
<feature type="domain" description="SCP" evidence="2">
    <location>
        <begin position="48"/>
        <end position="157"/>
    </location>
</feature>
<dbReference type="AlphaFoldDB" id="A0AAC9LN04"/>
<evidence type="ECO:0000313" key="4">
    <source>
        <dbReference type="Proteomes" id="UP000187506"/>
    </source>
</evidence>
<dbReference type="InterPro" id="IPR014044">
    <property type="entry name" value="CAP_dom"/>
</dbReference>
<gene>
    <name evidence="3" type="ORF">BWR22_04555</name>
</gene>
<dbReference type="EMBL" id="CP019352">
    <property type="protein sequence ID" value="APX99611.1"/>
    <property type="molecule type" value="Genomic_DNA"/>
</dbReference>
<feature type="signal peptide" evidence="1">
    <location>
        <begin position="1"/>
        <end position="19"/>
    </location>
</feature>
<dbReference type="PROSITE" id="PS51257">
    <property type="entry name" value="PROKAR_LIPOPROTEIN"/>
    <property type="match status" value="1"/>
</dbReference>
<evidence type="ECO:0000256" key="1">
    <source>
        <dbReference type="SAM" id="SignalP"/>
    </source>
</evidence>
<dbReference type="Pfam" id="PF00188">
    <property type="entry name" value="CAP"/>
    <property type="match status" value="1"/>
</dbReference>
<dbReference type="KEGG" id="lvn:BWR22_04555"/>
<evidence type="ECO:0000259" key="2">
    <source>
        <dbReference type="Pfam" id="PF00188"/>
    </source>
</evidence>
<dbReference type="PANTHER" id="PTHR31157:SF1">
    <property type="entry name" value="SCP DOMAIN-CONTAINING PROTEIN"/>
    <property type="match status" value="1"/>
</dbReference>
<proteinExistence type="predicted"/>
<reference evidence="3 4" key="1">
    <citation type="submission" date="2017-01" db="EMBL/GenBank/DDBJ databases">
        <title>Complete genome of Lacinutrix venerupis DOK2-8 isolated from seawater in Dokdo.</title>
        <authorList>
            <person name="Chi W.-J."/>
            <person name="Kim J.H."/>
        </authorList>
    </citation>
    <scope>NUCLEOTIDE SEQUENCE [LARGE SCALE GENOMIC DNA]</scope>
    <source>
        <strain evidence="3 4">DOK2-8</strain>
    </source>
</reference>
<dbReference type="PANTHER" id="PTHR31157">
    <property type="entry name" value="SCP DOMAIN-CONTAINING PROTEIN"/>
    <property type="match status" value="1"/>
</dbReference>
<dbReference type="InterPro" id="IPR035940">
    <property type="entry name" value="CAP_sf"/>
</dbReference>
<feature type="chain" id="PRO_5042039307" description="SCP domain-containing protein" evidence="1">
    <location>
        <begin position="20"/>
        <end position="163"/>
    </location>
</feature>